<name>A0A6P2D9F9_9BACT</name>
<dbReference type="EMBL" id="LR593886">
    <property type="protein sequence ID" value="VTR96995.1"/>
    <property type="molecule type" value="Genomic_DNA"/>
</dbReference>
<reference evidence="1 2" key="1">
    <citation type="submission" date="2019-05" db="EMBL/GenBank/DDBJ databases">
        <authorList>
            <consortium name="Science for Life Laboratories"/>
        </authorList>
    </citation>
    <scope>NUCLEOTIDE SEQUENCE [LARGE SCALE GENOMIC DNA]</scope>
    <source>
        <strain evidence="1">Soil9</strain>
    </source>
</reference>
<gene>
    <name evidence="1" type="ORF">SOIL9_09420</name>
</gene>
<evidence type="ECO:0000313" key="1">
    <source>
        <dbReference type="EMBL" id="VTR96995.1"/>
    </source>
</evidence>
<evidence type="ECO:0000313" key="2">
    <source>
        <dbReference type="Proteomes" id="UP000464178"/>
    </source>
</evidence>
<proteinExistence type="predicted"/>
<dbReference type="AlphaFoldDB" id="A0A6P2D9F9"/>
<accession>A0A6P2D9F9</accession>
<dbReference type="Proteomes" id="UP000464178">
    <property type="component" value="Chromosome"/>
</dbReference>
<protein>
    <submittedName>
        <fullName evidence="1">Uncharacterized protein</fullName>
    </submittedName>
</protein>
<organism evidence="1 2">
    <name type="scientific">Gemmata massiliana</name>
    <dbReference type="NCBI Taxonomy" id="1210884"/>
    <lineage>
        <taxon>Bacteria</taxon>
        <taxon>Pseudomonadati</taxon>
        <taxon>Planctomycetota</taxon>
        <taxon>Planctomycetia</taxon>
        <taxon>Gemmatales</taxon>
        <taxon>Gemmataceae</taxon>
        <taxon>Gemmata</taxon>
    </lineage>
</organism>
<sequence>MNVGMGMLCPAGIGTASSASMNAATASAAWFFQSETTDPIVALAIRRTSGPGVVPTYRISLQGVDASGNPDGTIKASGNASNTFAGGTTTLNQVTWLTLTSSYALGLGEKLCIVLEYSSGTIDGSNNMLVVGTCTSGTGGPTKYPNAATGASGVYTRSAGTPFYGYRTATKTYGTPINGALTQNINSGATAEAGAKFSVFSGASGTYTIKRARFCFATTVAAKTLTCTLYQGGGAGDTTALASVDLDTDSIVNPSTAMLDFVFDDSPLPALNFGDTYRVAVSTPDASNETMVGFIVTSASDMQGLAWGQNFTLSTRAGGNWTDTGTSRLFCEVILGDITFASGGASNVAYW</sequence>
<dbReference type="KEGG" id="gms:SOIL9_09420"/>
<keyword evidence="2" id="KW-1185">Reference proteome</keyword>